<reference evidence="2" key="1">
    <citation type="submission" date="2016-02" db="EMBL/GenBank/DDBJ databases">
        <title>Genome sequence of Bacillus trypoxylicola KCTC 13244(T).</title>
        <authorList>
            <person name="Jeong H."/>
            <person name="Park S.-H."/>
            <person name="Choi S.-K."/>
        </authorList>
    </citation>
    <scope>NUCLEOTIDE SEQUENCE [LARGE SCALE GENOMIC DNA]</scope>
    <source>
        <strain evidence="2">KCTC 13244</strain>
    </source>
</reference>
<accession>A0A162FBZ4</accession>
<keyword evidence="1" id="KW-1133">Transmembrane helix</keyword>
<evidence type="ECO:0000256" key="1">
    <source>
        <dbReference type="SAM" id="Phobius"/>
    </source>
</evidence>
<dbReference type="STRING" id="519424.AZF04_02610"/>
<feature type="transmembrane region" description="Helical" evidence="1">
    <location>
        <begin position="12"/>
        <end position="32"/>
    </location>
</feature>
<dbReference type="AlphaFoldDB" id="A0A162FBZ4"/>
<name>A0A162FBZ4_9BACI</name>
<keyword evidence="1" id="KW-0472">Membrane</keyword>
<gene>
    <name evidence="2" type="ORF">AZF04_02610</name>
</gene>
<keyword evidence="1" id="KW-0812">Transmembrane</keyword>
<dbReference type="RefSeq" id="WP_061947414.1">
    <property type="nucleotide sequence ID" value="NZ_LTAO01000001.1"/>
</dbReference>
<protein>
    <submittedName>
        <fullName evidence="2">Uncharacterized protein</fullName>
    </submittedName>
</protein>
<dbReference type="OrthoDB" id="2884780at2"/>
<proteinExistence type="predicted"/>
<evidence type="ECO:0000313" key="3">
    <source>
        <dbReference type="Proteomes" id="UP000075806"/>
    </source>
</evidence>
<dbReference type="EMBL" id="LTAO01000001">
    <property type="protein sequence ID" value="KYG35249.1"/>
    <property type="molecule type" value="Genomic_DNA"/>
</dbReference>
<organism evidence="2 3">
    <name type="scientific">Alkalihalobacillus trypoxylicola</name>
    <dbReference type="NCBI Taxonomy" id="519424"/>
    <lineage>
        <taxon>Bacteria</taxon>
        <taxon>Bacillati</taxon>
        <taxon>Bacillota</taxon>
        <taxon>Bacilli</taxon>
        <taxon>Bacillales</taxon>
        <taxon>Bacillaceae</taxon>
        <taxon>Alkalihalobacillus</taxon>
    </lineage>
</organism>
<sequence>MFQRKKRRNSKANYTVACLLGGVIGLSSAYMLQKNNRDQLTQKWKKQLENLESKLPRQSQHLLELGTEWTEEVSDILKKKSPNHTLKDTSKKPEISQLIQTVLDQS</sequence>
<evidence type="ECO:0000313" key="2">
    <source>
        <dbReference type="EMBL" id="KYG35249.1"/>
    </source>
</evidence>
<keyword evidence="3" id="KW-1185">Reference proteome</keyword>
<comment type="caution">
    <text evidence="2">The sequence shown here is derived from an EMBL/GenBank/DDBJ whole genome shotgun (WGS) entry which is preliminary data.</text>
</comment>
<dbReference type="Proteomes" id="UP000075806">
    <property type="component" value="Unassembled WGS sequence"/>
</dbReference>